<comment type="catalytic activity">
    <reaction evidence="1">
        <text>O-phospho-L-seryl-[protein] + H2O = L-seryl-[protein] + phosphate</text>
        <dbReference type="Rhea" id="RHEA:20629"/>
        <dbReference type="Rhea" id="RHEA-COMP:9863"/>
        <dbReference type="Rhea" id="RHEA-COMP:11604"/>
        <dbReference type="ChEBI" id="CHEBI:15377"/>
        <dbReference type="ChEBI" id="CHEBI:29999"/>
        <dbReference type="ChEBI" id="CHEBI:43474"/>
        <dbReference type="ChEBI" id="CHEBI:83421"/>
        <dbReference type="EC" id="3.1.3.16"/>
    </reaction>
</comment>
<dbReference type="GeneID" id="59286927"/>
<dbReference type="GO" id="GO:0004722">
    <property type="term" value="F:protein serine/threonine phosphatase activity"/>
    <property type="evidence" value="ECO:0007669"/>
    <property type="project" value="UniProtKB-EC"/>
</dbReference>
<comment type="cofactor">
    <cofactor evidence="1">
        <name>Mg(2+)</name>
        <dbReference type="ChEBI" id="CHEBI:18420"/>
    </cofactor>
</comment>
<dbReference type="InterPro" id="IPR039123">
    <property type="entry name" value="PPTC7"/>
</dbReference>
<feature type="region of interest" description="Disordered" evidence="2">
    <location>
        <begin position="43"/>
        <end position="67"/>
    </location>
</feature>
<accession>A0A8H6FXF8</accession>
<reference evidence="4 5" key="1">
    <citation type="journal article" date="2020" name="Genomics">
        <title>Complete, high-quality genomes from long-read metagenomic sequencing of two wolf lichen thalli reveals enigmatic genome architecture.</title>
        <authorList>
            <person name="McKenzie S.K."/>
            <person name="Walston R.F."/>
            <person name="Allen J.L."/>
        </authorList>
    </citation>
    <scope>NUCLEOTIDE SEQUENCE [LARGE SCALE GENOMIC DNA]</scope>
    <source>
        <strain evidence="4">WasteWater2</strain>
    </source>
</reference>
<feature type="compositionally biased region" description="Low complexity" evidence="2">
    <location>
        <begin position="49"/>
        <end position="67"/>
    </location>
</feature>
<gene>
    <name evidence="4" type="ORF">HO173_005263</name>
</gene>
<comment type="similarity">
    <text evidence="1">Belongs to the PP2C family.</text>
</comment>
<dbReference type="SMART" id="SM00332">
    <property type="entry name" value="PP2Cc"/>
    <property type="match status" value="1"/>
</dbReference>
<comment type="catalytic activity">
    <reaction evidence="1">
        <text>O-phospho-L-threonyl-[protein] + H2O = L-threonyl-[protein] + phosphate</text>
        <dbReference type="Rhea" id="RHEA:47004"/>
        <dbReference type="Rhea" id="RHEA-COMP:11060"/>
        <dbReference type="Rhea" id="RHEA-COMP:11605"/>
        <dbReference type="ChEBI" id="CHEBI:15377"/>
        <dbReference type="ChEBI" id="CHEBI:30013"/>
        <dbReference type="ChEBI" id="CHEBI:43474"/>
        <dbReference type="ChEBI" id="CHEBI:61977"/>
        <dbReference type="EC" id="3.1.3.16"/>
    </reaction>
</comment>
<name>A0A8H6FXF8_9LECA</name>
<dbReference type="PANTHER" id="PTHR12320:SF1">
    <property type="entry name" value="PROTEIN PHOSPHATASE PTC7 HOMOLOG"/>
    <property type="match status" value="1"/>
</dbReference>
<comment type="cofactor">
    <cofactor evidence="1">
        <name>Mn(2+)</name>
        <dbReference type="ChEBI" id="CHEBI:29035"/>
    </cofactor>
</comment>
<evidence type="ECO:0000256" key="1">
    <source>
        <dbReference type="RuleBase" id="RU366020"/>
    </source>
</evidence>
<keyword evidence="1" id="KW-0460">Magnesium</keyword>
<evidence type="ECO:0000256" key="2">
    <source>
        <dbReference type="SAM" id="MobiDB-lite"/>
    </source>
</evidence>
<protein>
    <recommendedName>
        <fullName evidence="1">Protein phosphatase</fullName>
        <ecNumber evidence="1">3.1.3.16</ecNumber>
    </recommendedName>
</protein>
<dbReference type="SUPFAM" id="SSF81606">
    <property type="entry name" value="PP2C-like"/>
    <property type="match status" value="1"/>
</dbReference>
<sequence length="400" mass="43489">MRALKKTLNVLSISPVLHHSACRRAAFFLPKDLGSCSPLPNAVASKRMSTSSTPSHSPSPFTPRSTPTFSYRIGASFSAKGRRFDPKTDVFTFNNQTQITSEQDVFTGRPNSGQDAFFVSKAGNSSNVAFGVADGVGGWADQGIDSADFSHGLCQGMARIARELHSPDKKDLWPQYILGNAYQEILREGKIGGGGSTACLATGDEDGNLKVANLGDSGFIQFRLNAVHHFSNPQTHAFNTPFQLSVIPPKILALSRLFGGKQLSDSPEDSNDTSHEVRHGDVLMFATDGVWDNLSTRELLKIVSRQMTGFHAWETGEKGTTVSEMIHDLTQDGGIPKQHENNLQTLLAVNVVGEAKAVSMNTKRDGPFAKEVQKFYPHENYHGGKVDDICVIVAIVVRNE</sequence>
<proteinExistence type="inferred from homology"/>
<dbReference type="Gene3D" id="3.60.40.10">
    <property type="entry name" value="PPM-type phosphatase domain"/>
    <property type="match status" value="1"/>
</dbReference>
<comment type="caution">
    <text evidence="4">The sequence shown here is derived from an EMBL/GenBank/DDBJ whole genome shotgun (WGS) entry which is preliminary data.</text>
</comment>
<evidence type="ECO:0000313" key="5">
    <source>
        <dbReference type="Proteomes" id="UP000578531"/>
    </source>
</evidence>
<dbReference type="InterPro" id="IPR036457">
    <property type="entry name" value="PPM-type-like_dom_sf"/>
</dbReference>
<keyword evidence="5" id="KW-1185">Reference proteome</keyword>
<feature type="domain" description="PPM-type phosphatase" evidence="3">
    <location>
        <begin position="96"/>
        <end position="396"/>
    </location>
</feature>
<keyword evidence="1" id="KW-0904">Protein phosphatase</keyword>
<evidence type="ECO:0000313" key="4">
    <source>
        <dbReference type="EMBL" id="KAF6236482.1"/>
    </source>
</evidence>
<keyword evidence="1" id="KW-0479">Metal-binding</keyword>
<keyword evidence="1" id="KW-0378">Hydrolase</keyword>
<dbReference type="SMART" id="SM00331">
    <property type="entry name" value="PP2C_SIG"/>
    <property type="match status" value="1"/>
</dbReference>
<dbReference type="EC" id="3.1.3.16" evidence="1"/>
<dbReference type="PANTHER" id="PTHR12320">
    <property type="entry name" value="PROTEIN PHOSPHATASE 2C"/>
    <property type="match status" value="1"/>
</dbReference>
<keyword evidence="1" id="KW-0464">Manganese</keyword>
<dbReference type="OrthoDB" id="60843at2759"/>
<dbReference type="EMBL" id="JACCJC010000018">
    <property type="protein sequence ID" value="KAF6236482.1"/>
    <property type="molecule type" value="Genomic_DNA"/>
</dbReference>
<dbReference type="AlphaFoldDB" id="A0A8H6FXF8"/>
<dbReference type="RefSeq" id="XP_037165821.1">
    <property type="nucleotide sequence ID" value="XM_037307181.1"/>
</dbReference>
<organism evidence="4 5">
    <name type="scientific">Letharia columbiana</name>
    <dbReference type="NCBI Taxonomy" id="112416"/>
    <lineage>
        <taxon>Eukaryota</taxon>
        <taxon>Fungi</taxon>
        <taxon>Dikarya</taxon>
        <taxon>Ascomycota</taxon>
        <taxon>Pezizomycotina</taxon>
        <taxon>Lecanoromycetes</taxon>
        <taxon>OSLEUM clade</taxon>
        <taxon>Lecanoromycetidae</taxon>
        <taxon>Lecanorales</taxon>
        <taxon>Lecanorineae</taxon>
        <taxon>Parmeliaceae</taxon>
        <taxon>Letharia</taxon>
    </lineage>
</organism>
<evidence type="ECO:0000259" key="3">
    <source>
        <dbReference type="PROSITE" id="PS51746"/>
    </source>
</evidence>
<dbReference type="InterPro" id="IPR001932">
    <property type="entry name" value="PPM-type_phosphatase-like_dom"/>
</dbReference>
<dbReference type="Proteomes" id="UP000578531">
    <property type="component" value="Unassembled WGS sequence"/>
</dbReference>
<dbReference type="PROSITE" id="PS51746">
    <property type="entry name" value="PPM_2"/>
    <property type="match status" value="1"/>
</dbReference>
<dbReference type="GO" id="GO:0046872">
    <property type="term" value="F:metal ion binding"/>
    <property type="evidence" value="ECO:0007669"/>
    <property type="project" value="UniProtKB-UniRule"/>
</dbReference>